<proteinExistence type="predicted"/>
<feature type="transmembrane region" description="Helical" evidence="7">
    <location>
        <begin position="56"/>
        <end position="74"/>
    </location>
</feature>
<evidence type="ECO:0000256" key="2">
    <source>
        <dbReference type="ARBA" id="ARBA00022475"/>
    </source>
</evidence>
<feature type="transmembrane region" description="Helical" evidence="7">
    <location>
        <begin position="143"/>
        <end position="167"/>
    </location>
</feature>
<feature type="transmembrane region" description="Helical" evidence="7">
    <location>
        <begin position="7"/>
        <end position="36"/>
    </location>
</feature>
<keyword evidence="6 7" id="KW-0472">Membrane</keyword>
<dbReference type="EMBL" id="JBHRVQ010000001">
    <property type="protein sequence ID" value="MFC3387573.1"/>
    <property type="molecule type" value="Genomic_DNA"/>
</dbReference>
<feature type="transmembrane region" description="Helical" evidence="7">
    <location>
        <begin position="310"/>
        <end position="331"/>
    </location>
</feature>
<evidence type="ECO:0000256" key="1">
    <source>
        <dbReference type="ARBA" id="ARBA00004429"/>
    </source>
</evidence>
<evidence type="ECO:0000256" key="4">
    <source>
        <dbReference type="ARBA" id="ARBA00022692"/>
    </source>
</evidence>
<dbReference type="Proteomes" id="UP001595637">
    <property type="component" value="Unassembled WGS sequence"/>
</dbReference>
<keyword evidence="5 7" id="KW-1133">Transmembrane helix</keyword>
<dbReference type="NCBIfam" id="TIGR00786">
    <property type="entry name" value="dctM"/>
    <property type="match status" value="1"/>
</dbReference>
<feature type="domain" description="TRAP C4-dicarboxylate transport system permease DctM subunit" evidence="8">
    <location>
        <begin position="10"/>
        <end position="422"/>
    </location>
</feature>
<feature type="transmembrane region" description="Helical" evidence="7">
    <location>
        <begin position="173"/>
        <end position="198"/>
    </location>
</feature>
<comment type="caution">
    <text evidence="9">The sequence shown here is derived from an EMBL/GenBank/DDBJ whole genome shotgun (WGS) entry which is preliminary data.</text>
</comment>
<dbReference type="Pfam" id="PF06808">
    <property type="entry name" value="DctM"/>
    <property type="match status" value="1"/>
</dbReference>
<evidence type="ECO:0000256" key="3">
    <source>
        <dbReference type="ARBA" id="ARBA00022519"/>
    </source>
</evidence>
<reference evidence="10" key="1">
    <citation type="journal article" date="2019" name="Int. J. Syst. Evol. Microbiol.">
        <title>The Global Catalogue of Microorganisms (GCM) 10K type strain sequencing project: providing services to taxonomists for standard genome sequencing and annotation.</title>
        <authorList>
            <consortium name="The Broad Institute Genomics Platform"/>
            <consortium name="The Broad Institute Genome Sequencing Center for Infectious Disease"/>
            <person name="Wu L."/>
            <person name="Ma J."/>
        </authorList>
    </citation>
    <scope>NUCLEOTIDE SEQUENCE [LARGE SCALE GENOMIC DNA]</scope>
    <source>
        <strain evidence="10">CCM 7756</strain>
    </source>
</reference>
<feature type="transmembrane region" description="Helical" evidence="7">
    <location>
        <begin position="338"/>
        <end position="357"/>
    </location>
</feature>
<accession>A0ABV7N431</accession>
<evidence type="ECO:0000313" key="9">
    <source>
        <dbReference type="EMBL" id="MFC3387573.1"/>
    </source>
</evidence>
<feature type="transmembrane region" description="Helical" evidence="7">
    <location>
        <begin position="363"/>
        <end position="385"/>
    </location>
</feature>
<feature type="transmembrane region" description="Helical" evidence="7">
    <location>
        <begin position="247"/>
        <end position="265"/>
    </location>
</feature>
<keyword evidence="4 7" id="KW-0812">Transmembrane</keyword>
<sequence length="432" mass="45770">MAISSGLLILVVVLVLLAIGIPIGITLIIASIFAIIQSLGFSAAIPSSSLKMFQGINVFTLLAIPFFILAGNIMNKGGIALRLINLATAITGRVPGSLAHTNVVANMLFGSVSGSGTAAVSAMGSTMGPIQKRKGYDEDFSSAINIATAPTGFLIPPSTALITYGLASGGTSIAALFLAGIIPGILWGVACMIVAYFYARKKGYVETEKVTFKEFINVFLKSVPSLFLIVIVVAGIVMGVFTATEGAAVAVMYSLLLATVFYRSLSLKDLYEVLVSSAKLSAIIMFLIGASNILAWVMSFTGIPEMLAESVLGISQNTILIFLVLNILILLVGTFMDLTPAILIFTPILLPVSLELGMDPVQFGIMLTLALSIGTITPPVGNVLFTGLKISDRKIEKVMPHLFKFYLAIIIVLLIITYMPWFSNALPRLAGY</sequence>
<evidence type="ECO:0000259" key="8">
    <source>
        <dbReference type="Pfam" id="PF06808"/>
    </source>
</evidence>
<dbReference type="RefSeq" id="WP_380656969.1">
    <property type="nucleotide sequence ID" value="NZ_JBHRVQ010000001.1"/>
</dbReference>
<protein>
    <submittedName>
        <fullName evidence="9">TRAP transporter large permease</fullName>
    </submittedName>
</protein>
<feature type="transmembrane region" description="Helical" evidence="7">
    <location>
        <begin position="277"/>
        <end position="298"/>
    </location>
</feature>
<keyword evidence="10" id="KW-1185">Reference proteome</keyword>
<dbReference type="PANTHER" id="PTHR33362:SF2">
    <property type="entry name" value="TRAP TRANSPORTER LARGE PERMEASE PROTEIN"/>
    <property type="match status" value="1"/>
</dbReference>
<dbReference type="InterPro" id="IPR004681">
    <property type="entry name" value="TRAP_DctM"/>
</dbReference>
<organism evidence="9 10">
    <name type="scientific">Salinicoccus sesuvii</name>
    <dbReference type="NCBI Taxonomy" id="868281"/>
    <lineage>
        <taxon>Bacteria</taxon>
        <taxon>Bacillati</taxon>
        <taxon>Bacillota</taxon>
        <taxon>Bacilli</taxon>
        <taxon>Bacillales</taxon>
        <taxon>Staphylococcaceae</taxon>
        <taxon>Salinicoccus</taxon>
    </lineage>
</organism>
<comment type="subcellular location">
    <subcellularLocation>
        <location evidence="1">Cell inner membrane</location>
        <topology evidence="1">Multi-pass membrane protein</topology>
    </subcellularLocation>
</comment>
<evidence type="ECO:0000313" key="10">
    <source>
        <dbReference type="Proteomes" id="UP001595637"/>
    </source>
</evidence>
<evidence type="ECO:0000256" key="5">
    <source>
        <dbReference type="ARBA" id="ARBA00022989"/>
    </source>
</evidence>
<keyword evidence="3" id="KW-0997">Cell inner membrane</keyword>
<dbReference type="PIRSF" id="PIRSF006066">
    <property type="entry name" value="HI0050"/>
    <property type="match status" value="1"/>
</dbReference>
<gene>
    <name evidence="9" type="ORF">ACFOEO_03030</name>
</gene>
<feature type="transmembrane region" description="Helical" evidence="7">
    <location>
        <begin position="218"/>
        <end position="241"/>
    </location>
</feature>
<evidence type="ECO:0000256" key="7">
    <source>
        <dbReference type="SAM" id="Phobius"/>
    </source>
</evidence>
<feature type="transmembrane region" description="Helical" evidence="7">
    <location>
        <begin position="405"/>
        <end position="423"/>
    </location>
</feature>
<dbReference type="InterPro" id="IPR010656">
    <property type="entry name" value="DctM"/>
</dbReference>
<dbReference type="PANTHER" id="PTHR33362">
    <property type="entry name" value="SIALIC ACID TRAP TRANSPORTER PERMEASE PROTEIN SIAT-RELATED"/>
    <property type="match status" value="1"/>
</dbReference>
<keyword evidence="2" id="KW-1003">Cell membrane</keyword>
<evidence type="ECO:0000256" key="6">
    <source>
        <dbReference type="ARBA" id="ARBA00023136"/>
    </source>
</evidence>
<name>A0ABV7N431_9STAP</name>